<dbReference type="InterPro" id="IPR003265">
    <property type="entry name" value="HhH-GPD_domain"/>
</dbReference>
<dbReference type="Gene3D" id="1.10.1670.40">
    <property type="match status" value="1"/>
</dbReference>
<protein>
    <recommendedName>
        <fullName evidence="2">DNA-3-methyladenine glycosylase II</fullName>
        <ecNumber evidence="2">3.2.2.21</ecNumber>
    </recommendedName>
</protein>
<evidence type="ECO:0000313" key="7">
    <source>
        <dbReference type="Proteomes" id="UP000308530"/>
    </source>
</evidence>
<dbReference type="PANTHER" id="PTHR43003">
    <property type="entry name" value="DNA-3-METHYLADENINE GLYCOSYLASE"/>
    <property type="match status" value="1"/>
</dbReference>
<evidence type="ECO:0000256" key="4">
    <source>
        <dbReference type="ARBA" id="ARBA00023204"/>
    </source>
</evidence>
<dbReference type="SUPFAM" id="SSF48150">
    <property type="entry name" value="DNA-glycosylase"/>
    <property type="match status" value="1"/>
</dbReference>
<dbReference type="InterPro" id="IPR051912">
    <property type="entry name" value="Alkylbase_DNA_Glycosylase/TA"/>
</dbReference>
<evidence type="ECO:0000256" key="2">
    <source>
        <dbReference type="ARBA" id="ARBA00012000"/>
    </source>
</evidence>
<dbReference type="EMBL" id="CP058350">
    <property type="protein sequence ID" value="QLF68558.1"/>
    <property type="molecule type" value="Genomic_DNA"/>
</dbReference>
<keyword evidence="7" id="KW-1185">Reference proteome</keyword>
<keyword evidence="4" id="KW-0234">DNA repair</keyword>
<keyword evidence="3" id="KW-0227">DNA damage</keyword>
<gene>
    <name evidence="6" type="ORF">FE840_002785</name>
</gene>
<organism evidence="6 7">
    <name type="scientific">Peteryoungia desertarenae</name>
    <dbReference type="NCBI Taxonomy" id="1813451"/>
    <lineage>
        <taxon>Bacteria</taxon>
        <taxon>Pseudomonadati</taxon>
        <taxon>Pseudomonadota</taxon>
        <taxon>Alphaproteobacteria</taxon>
        <taxon>Hyphomicrobiales</taxon>
        <taxon>Rhizobiaceae</taxon>
        <taxon>Peteryoungia</taxon>
    </lineage>
</organism>
<evidence type="ECO:0000256" key="1">
    <source>
        <dbReference type="ARBA" id="ARBA00000086"/>
    </source>
</evidence>
<accession>A0ABX6QJ44</accession>
<sequence>MAQSSPNRRIRDQTDLDWGLQQLLALDPRLEPIASACGPLPLRLQAPGFAGLSSIIVSQMVSRASADAIWGRIVVKLGVSPEPADWLALDPADIATFGLSRAKAAAIQAVAEAVTTQEVDLIALAETEADRAVLTLVGLKGIGPWTAEVYLMFCGGHPDIFPAGDVALRAAVGHGLLCGERPSIPVAAQEAQAWRPFRSIAARLFWSHYAIMRGRSGLPV</sequence>
<evidence type="ECO:0000256" key="3">
    <source>
        <dbReference type="ARBA" id="ARBA00022763"/>
    </source>
</evidence>
<dbReference type="InterPro" id="IPR011257">
    <property type="entry name" value="DNA_glycosylase"/>
</dbReference>
<dbReference type="Proteomes" id="UP000308530">
    <property type="component" value="Chromosome"/>
</dbReference>
<dbReference type="EC" id="3.2.2.21" evidence="2"/>
<reference evidence="6 7" key="1">
    <citation type="submission" date="2020-06" db="EMBL/GenBank/DDBJ databases">
        <title>Genome sequence of Rhizobium sp strain ADMK78.</title>
        <authorList>
            <person name="Rahi P."/>
        </authorList>
    </citation>
    <scope>NUCLEOTIDE SEQUENCE [LARGE SCALE GENOMIC DNA]</scope>
    <source>
        <strain evidence="6 7">ADMK78</strain>
    </source>
</reference>
<feature type="domain" description="HhH-GPD" evidence="5">
    <location>
        <begin position="57"/>
        <end position="211"/>
    </location>
</feature>
<evidence type="ECO:0000259" key="5">
    <source>
        <dbReference type="SMART" id="SM00478"/>
    </source>
</evidence>
<dbReference type="SMART" id="SM00478">
    <property type="entry name" value="ENDO3c"/>
    <property type="match status" value="1"/>
</dbReference>
<dbReference type="CDD" id="cd00056">
    <property type="entry name" value="ENDO3c"/>
    <property type="match status" value="1"/>
</dbReference>
<proteinExistence type="predicted"/>
<dbReference type="Gene3D" id="1.10.340.30">
    <property type="entry name" value="Hypothetical protein, domain 2"/>
    <property type="match status" value="1"/>
</dbReference>
<dbReference type="Pfam" id="PF00730">
    <property type="entry name" value="HhH-GPD"/>
    <property type="match status" value="1"/>
</dbReference>
<name>A0ABX6QJ44_9HYPH</name>
<dbReference type="RefSeq" id="WP_171033694.1">
    <property type="nucleotide sequence ID" value="NZ_CP058350.1"/>
</dbReference>
<comment type="catalytic activity">
    <reaction evidence="1">
        <text>Hydrolysis of alkylated DNA, releasing 3-methyladenine, 3-methylguanine, 7-methylguanine and 7-methyladenine.</text>
        <dbReference type="EC" id="3.2.2.21"/>
    </reaction>
</comment>
<evidence type="ECO:0000313" key="6">
    <source>
        <dbReference type="EMBL" id="QLF68558.1"/>
    </source>
</evidence>
<dbReference type="PANTHER" id="PTHR43003:SF13">
    <property type="entry name" value="DNA-3-METHYLADENINE GLYCOSYLASE 2"/>
    <property type="match status" value="1"/>
</dbReference>